<gene>
    <name evidence="1" type="ORF">A2304_05380</name>
</gene>
<dbReference type="EMBL" id="MGFE01000026">
    <property type="protein sequence ID" value="OGL97956.1"/>
    <property type="molecule type" value="Genomic_DNA"/>
</dbReference>
<evidence type="ECO:0000313" key="1">
    <source>
        <dbReference type="EMBL" id="OGL97956.1"/>
    </source>
</evidence>
<accession>A0A1F7W5P3</accession>
<protein>
    <recommendedName>
        <fullName evidence="3">JAB domain-containing protein</fullName>
    </recommendedName>
</protein>
<reference evidence="1 2" key="1">
    <citation type="journal article" date="2016" name="Nat. Commun.">
        <title>Thousands of microbial genomes shed light on interconnected biogeochemical processes in an aquifer system.</title>
        <authorList>
            <person name="Anantharaman K."/>
            <person name="Brown C.T."/>
            <person name="Hug L.A."/>
            <person name="Sharon I."/>
            <person name="Castelle C.J."/>
            <person name="Probst A.J."/>
            <person name="Thomas B.C."/>
            <person name="Singh A."/>
            <person name="Wilkins M.J."/>
            <person name="Karaoz U."/>
            <person name="Brodie E.L."/>
            <person name="Williams K.H."/>
            <person name="Hubbard S.S."/>
            <person name="Banfield J.F."/>
        </authorList>
    </citation>
    <scope>NUCLEOTIDE SEQUENCE [LARGE SCALE GENOMIC DNA]</scope>
</reference>
<evidence type="ECO:0008006" key="3">
    <source>
        <dbReference type="Google" id="ProtNLM"/>
    </source>
</evidence>
<proteinExistence type="predicted"/>
<evidence type="ECO:0000313" key="2">
    <source>
        <dbReference type="Proteomes" id="UP000176501"/>
    </source>
</evidence>
<sequence>MKRSVHSTGIPVIVRARGDEPIPDDVPLCYIVACNGVFLRKKVGIVEAIVRVENIPMLKPQEMCGELDVTKVPMELFAQILVFFRAVFARQKAEAVVILLYCPATREWQAVAPMQRGHGGGVHYEDDLEIGPGWLRAGTVHSHCDFSAFHSGGDHNDEMNWDGLHVTVGNITRDVPTMSASVVVNGHRFLKGPDEYVGGITPAESVVRVTRYESVSVLVPATTKGTAAQQAKRRVVPVDYLHKEKGFAFKFHDGRTLDDYPCPPEWMDKVHVPPPPRKTSIVITGTPVSPHCDQAFERKPPRNAFISAVTAWADDAFGNFFGVIPSKIDRFDKEPSDYTQLAPSDEDNEK</sequence>
<name>A0A1F7W5P3_9BACT</name>
<comment type="caution">
    <text evidence="1">The sequence shown here is derived from an EMBL/GenBank/DDBJ whole genome shotgun (WGS) entry which is preliminary data.</text>
</comment>
<dbReference type="AlphaFoldDB" id="A0A1F7W5P3"/>
<organism evidence="1 2">
    <name type="scientific">Candidatus Uhrbacteria bacterium RIFOXYB2_FULL_57_15</name>
    <dbReference type="NCBI Taxonomy" id="1802422"/>
    <lineage>
        <taxon>Bacteria</taxon>
        <taxon>Candidatus Uhriibacteriota</taxon>
    </lineage>
</organism>
<dbReference type="Proteomes" id="UP000176501">
    <property type="component" value="Unassembled WGS sequence"/>
</dbReference>